<evidence type="ECO:0000313" key="6">
    <source>
        <dbReference type="EMBL" id="BDR53236.1"/>
    </source>
</evidence>
<reference evidence="6 7" key="1">
    <citation type="journal article" date="2023" name="Microbiol. Spectr.">
        <title>Symbiosis of Carpenter Bees with Uncharacterized Lactic Acid Bacteria Showing NAD Auxotrophy.</title>
        <authorList>
            <person name="Kawasaki S."/>
            <person name="Ozawa K."/>
            <person name="Mori T."/>
            <person name="Yamamoto A."/>
            <person name="Ito M."/>
            <person name="Ohkuma M."/>
            <person name="Sakamoto M."/>
            <person name="Matsutani M."/>
        </authorList>
    </citation>
    <scope>NUCLEOTIDE SEQUENCE [LARGE SCALE GENOMIC DNA]</scope>
    <source>
        <strain evidence="6 7">Kim37-2</strain>
    </source>
</reference>
<dbReference type="CDD" id="cd10789">
    <property type="entry name" value="GH38N_AMII_ER_cytosolic"/>
    <property type="match status" value="1"/>
</dbReference>
<evidence type="ECO:0000256" key="3">
    <source>
        <dbReference type="ARBA" id="ARBA00022801"/>
    </source>
</evidence>
<proteinExistence type="inferred from homology"/>
<evidence type="ECO:0000256" key="1">
    <source>
        <dbReference type="ARBA" id="ARBA00009792"/>
    </source>
</evidence>
<organism evidence="6 7">
    <name type="scientific">Bombiscardovia nodaiensis</name>
    <dbReference type="NCBI Taxonomy" id="2932181"/>
    <lineage>
        <taxon>Bacteria</taxon>
        <taxon>Bacillati</taxon>
        <taxon>Actinomycetota</taxon>
        <taxon>Actinomycetes</taxon>
        <taxon>Bifidobacteriales</taxon>
        <taxon>Bifidobacteriaceae</taxon>
        <taxon>Bombiscardovia</taxon>
    </lineage>
</organism>
<dbReference type="Pfam" id="PF07748">
    <property type="entry name" value="Glyco_hydro_38C"/>
    <property type="match status" value="1"/>
</dbReference>
<dbReference type="Pfam" id="PF22907">
    <property type="entry name" value="Ams1-like_1st"/>
    <property type="match status" value="1"/>
</dbReference>
<evidence type="ECO:0000313" key="7">
    <source>
        <dbReference type="Proteomes" id="UP001321766"/>
    </source>
</evidence>
<dbReference type="Pfam" id="PF17677">
    <property type="entry name" value="Glyco_hydro38C2"/>
    <property type="match status" value="1"/>
</dbReference>
<dbReference type="EMBL" id="AP026798">
    <property type="protein sequence ID" value="BDR53236.1"/>
    <property type="molecule type" value="Genomic_DNA"/>
</dbReference>
<protein>
    <submittedName>
        <fullName evidence="6">Alpha-mannosidase</fullName>
    </submittedName>
</protein>
<evidence type="ECO:0000259" key="5">
    <source>
        <dbReference type="SMART" id="SM00872"/>
    </source>
</evidence>
<evidence type="ECO:0000256" key="4">
    <source>
        <dbReference type="ARBA" id="ARBA00023295"/>
    </source>
</evidence>
<gene>
    <name evidence="6" type="ORF">KIM372_11430</name>
</gene>
<sequence>MEIKVDRELNKCHRFLRDRIEPYVDTPVTQCKVSTYVNTGEPTAPREFISRCEGGQVRFHPAQEGQSWGTTWGTTWFHIEGRVPENVLKRDQPIELRVDLGWTGEMVGGQCEGMVYAADGRALKGVHPLNNWVRLWGKGALGQLIASDGTFNLYLEAACNPKLVNPPIRSTNLGEAPTSLLYTAYQLGPIEVCLFDQELWEYARDLEVVCGLIKVLEPDSVRYWRLAKALQRSLNAYDDDNRPATLAQARAQLRAVLDQSAYASVLHENAIGHAHIDSAYLWPKRETRRKVARTVANVLALMEVDPNFLFAMSSAQQYAWLQEDYPELFARVRERISQGRFIPVGGMWVEADAMMPTGESLVRQITFGKRYFAQELQVVPRGIWLPDSFGYSGAFPQIARRAGFQWFLSQKISWNDTTHFPHHSFIWEGIDGTPIVTHFPPTDTYAAEATPSEMRYAEANARDKESIDQALLLYGFGDGGGGPTREMTGRLQRMENLEGLPTCQPSSPDDFFSKLTDQLAACDERERPHWVGELYLELHRATLTSQHEMKAGCRRMESGLRTLEYLGSYAKLACQNYQYPAEQVADLWKRLLLNQFHDILPGTSISWVHREAREDYRQDLETIHELTQQAVSALNQVFPERPRLQKATISPALWQVHTAQGTLQTGQAELPVAAGDTQPACQKTESGYRLSNGLLSLECSEDGRITSLVDLSCGQELVASGHYLAGYELMVDKPCERDAWELDRDAFLGPIEREKVSDIRVVQGQEEAGLVLTSTIGQGTTITTEVMLRAGSRDLNFRASVNWQERDRFLKALLPLNVQARELTCECQYGLVRRPIAKDRAADEAQFECSTHRFVHLAQGAYGLGIANDSTYGASAFQLPASQIGQPSPGVAFGMSLLESPTLPDPNTDRGHTYDFAWTLCAGASLKETLDCAEEMNAPQLTDVSEGDALLTVEEVTCEGNSEGSIVLDWVKPADDGSKDIVVRCYEALGSSARARLHPSTLLADALVRETDLTEEGAVDPQLAWALVAADQSEPVPLEGAELRMGPFQITTLRIAPCHK</sequence>
<dbReference type="SUPFAM" id="SSF74650">
    <property type="entry name" value="Galactose mutarotase-like"/>
    <property type="match status" value="1"/>
</dbReference>
<dbReference type="InterPro" id="IPR028995">
    <property type="entry name" value="Glyco_hydro_57/38_cen_sf"/>
</dbReference>
<dbReference type="InterPro" id="IPR041147">
    <property type="entry name" value="GH38_C"/>
</dbReference>
<dbReference type="InterPro" id="IPR000602">
    <property type="entry name" value="Glyco_hydro_38_N"/>
</dbReference>
<dbReference type="Gene3D" id="1.20.1270.50">
    <property type="entry name" value="Glycoside hydrolase family 38, central domain"/>
    <property type="match status" value="1"/>
</dbReference>
<feature type="domain" description="Glycoside hydrolase family 38 central" evidence="5">
    <location>
        <begin position="537"/>
        <end position="616"/>
    </location>
</feature>
<dbReference type="InterPro" id="IPR015341">
    <property type="entry name" value="Glyco_hydro_38_cen"/>
</dbReference>
<dbReference type="PANTHER" id="PTHR46017:SF1">
    <property type="entry name" value="ALPHA-MANNOSIDASE 2C1"/>
    <property type="match status" value="1"/>
</dbReference>
<dbReference type="Pfam" id="PF01074">
    <property type="entry name" value="Glyco_hydro_38N"/>
    <property type="match status" value="1"/>
</dbReference>
<dbReference type="InterPro" id="IPR054723">
    <property type="entry name" value="Ams1-like_N"/>
</dbReference>
<dbReference type="InterPro" id="IPR011682">
    <property type="entry name" value="Glyco_hydro_38_C"/>
</dbReference>
<dbReference type="InterPro" id="IPR011330">
    <property type="entry name" value="Glyco_hydro/deAcase_b/a-brl"/>
</dbReference>
<name>A0ABM8B8M6_9BIFI</name>
<dbReference type="InterPro" id="IPR011013">
    <property type="entry name" value="Gal_mutarotase_sf_dom"/>
</dbReference>
<dbReference type="Proteomes" id="UP001321766">
    <property type="component" value="Chromosome"/>
</dbReference>
<dbReference type="Pfam" id="PF09261">
    <property type="entry name" value="Alpha-mann_mid"/>
    <property type="match status" value="1"/>
</dbReference>
<keyword evidence="3" id="KW-0378">Hydrolase</keyword>
<accession>A0ABM8B8M6</accession>
<dbReference type="InterPro" id="IPR037094">
    <property type="entry name" value="Glyco_hydro_38_cen_sf"/>
</dbReference>
<dbReference type="SUPFAM" id="SSF88713">
    <property type="entry name" value="Glycoside hydrolase/deacetylase"/>
    <property type="match status" value="1"/>
</dbReference>
<keyword evidence="7" id="KW-1185">Reference proteome</keyword>
<dbReference type="SUPFAM" id="SSF88688">
    <property type="entry name" value="Families 57/38 glycoside transferase middle domain"/>
    <property type="match status" value="1"/>
</dbReference>
<dbReference type="PANTHER" id="PTHR46017">
    <property type="entry name" value="ALPHA-MANNOSIDASE 2C1"/>
    <property type="match status" value="1"/>
</dbReference>
<evidence type="ECO:0000256" key="2">
    <source>
        <dbReference type="ARBA" id="ARBA00022723"/>
    </source>
</evidence>
<dbReference type="InterPro" id="IPR027291">
    <property type="entry name" value="Glyco_hydro_38_N_sf"/>
</dbReference>
<keyword evidence="2" id="KW-0479">Metal-binding</keyword>
<dbReference type="Gene3D" id="2.70.98.30">
    <property type="entry name" value="Golgi alpha-mannosidase II, domain 4"/>
    <property type="match status" value="1"/>
</dbReference>
<dbReference type="SMART" id="SM00872">
    <property type="entry name" value="Alpha-mann_mid"/>
    <property type="match status" value="1"/>
</dbReference>
<comment type="similarity">
    <text evidence="1">Belongs to the glycosyl hydrolase 38 family.</text>
</comment>
<dbReference type="Gene3D" id="3.20.110.10">
    <property type="entry name" value="Glycoside hydrolase 38, N terminal domain"/>
    <property type="match status" value="1"/>
</dbReference>
<keyword evidence="4" id="KW-0326">Glycosidase</keyword>